<evidence type="ECO:0000313" key="1">
    <source>
        <dbReference type="EMBL" id="KAK8889844.1"/>
    </source>
</evidence>
<gene>
    <name evidence="1" type="ORF">M9Y10_034598</name>
</gene>
<dbReference type="Proteomes" id="UP001470230">
    <property type="component" value="Unassembled WGS sequence"/>
</dbReference>
<evidence type="ECO:0000313" key="2">
    <source>
        <dbReference type="Proteomes" id="UP001470230"/>
    </source>
</evidence>
<evidence type="ECO:0008006" key="3">
    <source>
        <dbReference type="Google" id="ProtNLM"/>
    </source>
</evidence>
<comment type="caution">
    <text evidence="1">The sequence shown here is derived from an EMBL/GenBank/DDBJ whole genome shotgun (WGS) entry which is preliminary data.</text>
</comment>
<name>A0ABR2KFF1_9EUKA</name>
<keyword evidence="2" id="KW-1185">Reference proteome</keyword>
<organism evidence="1 2">
    <name type="scientific">Tritrichomonas musculus</name>
    <dbReference type="NCBI Taxonomy" id="1915356"/>
    <lineage>
        <taxon>Eukaryota</taxon>
        <taxon>Metamonada</taxon>
        <taxon>Parabasalia</taxon>
        <taxon>Tritrichomonadida</taxon>
        <taxon>Tritrichomonadidae</taxon>
        <taxon>Tritrichomonas</taxon>
    </lineage>
</organism>
<reference evidence="1 2" key="1">
    <citation type="submission" date="2024-04" db="EMBL/GenBank/DDBJ databases">
        <title>Tritrichomonas musculus Genome.</title>
        <authorList>
            <person name="Alves-Ferreira E."/>
            <person name="Grigg M."/>
            <person name="Lorenzi H."/>
            <person name="Galac M."/>
        </authorList>
    </citation>
    <scope>NUCLEOTIDE SEQUENCE [LARGE SCALE GENOMIC DNA]</scope>
    <source>
        <strain evidence="1 2">EAF2021</strain>
    </source>
</reference>
<proteinExistence type="predicted"/>
<protein>
    <recommendedName>
        <fullName evidence="3">Proteasome assembly chaperone 2</fullName>
    </recommendedName>
</protein>
<sequence>MSQKEIWDGSALTEADKTLTKVKYEGSEIKAKHFICGASPTSIPLIKALTENNKPVGSFILDVYDISNPCNYANGSEAELNLIKKFKNDVYLINDVCITPFEHTEDCQNQLVQLYFNTFKPTDLIILHSIHRSLFHGPTSVPSLYFLSNFGENPKFPLPNIVCGLAAGFLNYSSITKTKCSIWEVIEEDFGATSSSFHLWAEKLKDLISIDVSNATTRAVKFNELRRNDMGLVYT</sequence>
<dbReference type="EMBL" id="JAPFFF010000005">
    <property type="protein sequence ID" value="KAK8889844.1"/>
    <property type="molecule type" value="Genomic_DNA"/>
</dbReference>
<accession>A0ABR2KFF1</accession>